<evidence type="ECO:0000256" key="7">
    <source>
        <dbReference type="ARBA" id="ARBA00023273"/>
    </source>
</evidence>
<evidence type="ECO:0000256" key="8">
    <source>
        <dbReference type="SAM" id="MobiDB-lite"/>
    </source>
</evidence>
<accession>A0A8J6HWB3</accession>
<name>A0A8J6HWB3_TENMO</name>
<keyword evidence="10" id="KW-1185">Reference proteome</keyword>
<dbReference type="GO" id="GO:1905515">
    <property type="term" value="P:non-motile cilium assembly"/>
    <property type="evidence" value="ECO:0007669"/>
    <property type="project" value="TreeGrafter"/>
</dbReference>
<organism evidence="9 10">
    <name type="scientific">Tenebrio molitor</name>
    <name type="common">Yellow mealworm beetle</name>
    <dbReference type="NCBI Taxonomy" id="7067"/>
    <lineage>
        <taxon>Eukaryota</taxon>
        <taxon>Metazoa</taxon>
        <taxon>Ecdysozoa</taxon>
        <taxon>Arthropoda</taxon>
        <taxon>Hexapoda</taxon>
        <taxon>Insecta</taxon>
        <taxon>Pterygota</taxon>
        <taxon>Neoptera</taxon>
        <taxon>Endopterygota</taxon>
        <taxon>Coleoptera</taxon>
        <taxon>Polyphaga</taxon>
        <taxon>Cucujiformia</taxon>
        <taxon>Tenebrionidae</taxon>
        <taxon>Tenebrio</taxon>
    </lineage>
</organism>
<dbReference type="GO" id="GO:1905349">
    <property type="term" value="P:ciliary transition zone assembly"/>
    <property type="evidence" value="ECO:0007669"/>
    <property type="project" value="TreeGrafter"/>
</dbReference>
<dbReference type="PANTHER" id="PTHR18879:SF20">
    <property type="entry name" value="CENTROSOMAL PROTEIN OF 290 KDA"/>
    <property type="match status" value="1"/>
</dbReference>
<feature type="region of interest" description="Disordered" evidence="8">
    <location>
        <begin position="74"/>
        <end position="96"/>
    </location>
</feature>
<keyword evidence="3" id="KW-0963">Cytoplasm</keyword>
<dbReference type="EMBL" id="JABDTM020006295">
    <property type="protein sequence ID" value="KAH0821762.1"/>
    <property type="molecule type" value="Genomic_DNA"/>
</dbReference>
<reference evidence="9" key="1">
    <citation type="journal article" date="2020" name="J Insects Food Feed">
        <title>The yellow mealworm (Tenebrio molitor) genome: a resource for the emerging insects as food and feed industry.</title>
        <authorList>
            <person name="Eriksson T."/>
            <person name="Andere A."/>
            <person name="Kelstrup H."/>
            <person name="Emery V."/>
            <person name="Picard C."/>
        </authorList>
    </citation>
    <scope>NUCLEOTIDE SEQUENCE</scope>
    <source>
        <strain evidence="9">Stoneville</strain>
        <tissue evidence="9">Whole head</tissue>
    </source>
</reference>
<evidence type="ECO:0000256" key="3">
    <source>
        <dbReference type="ARBA" id="ARBA00022490"/>
    </source>
</evidence>
<gene>
    <name evidence="9" type="ORF">GEV33_001029</name>
</gene>
<evidence type="ECO:0000256" key="4">
    <source>
        <dbReference type="ARBA" id="ARBA00022794"/>
    </source>
</evidence>
<keyword evidence="5" id="KW-0175">Coiled coil</keyword>
<proteinExistence type="predicted"/>
<feature type="compositionally biased region" description="Low complexity" evidence="8">
    <location>
        <begin position="302"/>
        <end position="311"/>
    </location>
</feature>
<comment type="caution">
    <text evidence="9">The sequence shown here is derived from an EMBL/GenBank/DDBJ whole genome shotgun (WGS) entry which is preliminary data.</text>
</comment>
<evidence type="ECO:0000313" key="9">
    <source>
        <dbReference type="EMBL" id="KAH0821762.1"/>
    </source>
</evidence>
<reference evidence="9" key="2">
    <citation type="submission" date="2021-08" db="EMBL/GenBank/DDBJ databases">
        <authorList>
            <person name="Eriksson T."/>
        </authorList>
    </citation>
    <scope>NUCLEOTIDE SEQUENCE</scope>
    <source>
        <strain evidence="9">Stoneville</strain>
        <tissue evidence="9">Whole head</tissue>
    </source>
</reference>
<dbReference type="GO" id="GO:0097711">
    <property type="term" value="P:ciliary basal body-plasma membrane docking"/>
    <property type="evidence" value="ECO:0007669"/>
    <property type="project" value="TreeGrafter"/>
</dbReference>
<comment type="subcellular location">
    <subcellularLocation>
        <location evidence="1">Cytoplasm</location>
        <location evidence="1">Cytoskeleton</location>
        <location evidence="1">Cilium basal body</location>
    </subcellularLocation>
    <subcellularLocation>
        <location evidence="2">Cytoplasm</location>
        <location evidence="2">Cytoskeleton</location>
        <location evidence="2">Microtubule organizing center</location>
        <location evidence="2">Centrosome</location>
    </subcellularLocation>
</comment>
<evidence type="ECO:0000256" key="5">
    <source>
        <dbReference type="ARBA" id="ARBA00023054"/>
    </source>
</evidence>
<dbReference type="PANTHER" id="PTHR18879">
    <property type="entry name" value="CENTROSOMAL PROTEIN OF 290 KDA"/>
    <property type="match status" value="1"/>
</dbReference>
<evidence type="ECO:0000256" key="2">
    <source>
        <dbReference type="ARBA" id="ARBA00004300"/>
    </source>
</evidence>
<dbReference type="Proteomes" id="UP000719412">
    <property type="component" value="Unassembled WGS sequence"/>
</dbReference>
<evidence type="ECO:0000313" key="10">
    <source>
        <dbReference type="Proteomes" id="UP000719412"/>
    </source>
</evidence>
<feature type="region of interest" description="Disordered" evidence="8">
    <location>
        <begin position="295"/>
        <end position="315"/>
    </location>
</feature>
<dbReference type="GO" id="GO:0035869">
    <property type="term" value="C:ciliary transition zone"/>
    <property type="evidence" value="ECO:0007669"/>
    <property type="project" value="TreeGrafter"/>
</dbReference>
<dbReference type="InterPro" id="IPR026201">
    <property type="entry name" value="Cep290"/>
</dbReference>
<feature type="region of interest" description="Disordered" evidence="8">
    <location>
        <begin position="523"/>
        <end position="554"/>
    </location>
</feature>
<keyword evidence="7" id="KW-0966">Cell projection</keyword>
<evidence type="ECO:0000256" key="6">
    <source>
        <dbReference type="ARBA" id="ARBA00023212"/>
    </source>
</evidence>
<dbReference type="GO" id="GO:0034451">
    <property type="term" value="C:centriolar satellite"/>
    <property type="evidence" value="ECO:0007669"/>
    <property type="project" value="TreeGrafter"/>
</dbReference>
<feature type="compositionally biased region" description="Basic and acidic residues" evidence="8">
    <location>
        <begin position="76"/>
        <end position="89"/>
    </location>
</feature>
<keyword evidence="6" id="KW-0206">Cytoskeleton</keyword>
<sequence>MDWEYFFSITPEDLTEDEKDELYNIVTWFNCDSEELDLKKCLRVIKVSQEVLKYKGEQVEILLHKLDELATQQGEEEVRKIESDTDARSSKSRKSSSLEFENLEQKYLELKSKYKKQVRTNEKNLGEINKLQKKIATLELEKNRLVNELQLANQDDNHSDVSETVKEQHKELVNSVHNKNKQISDLLRDIEASEKENIVLREKLTNVRDELAIATKELTLLTENLKGSKIQLNESSEQIRKLTAENENLQDEIREILEQKRHFEQEMEEFTEEVNIRVDEWKKILEEKEKEITDLRARQGQSSYHSSLSSLPQDKEQTQISTLNKVLVEREKQLLEVKTQLQEAVKEMEEATELIQKMKTDKNDDDRKIVDLLESTRELKKQLNVTHERCQDLQEELTCAEKLIEKKDNDIKEILDKLKRDGRSDLSDCLEQIQQLKGQNRVHEKQIMSLVKTTNKLQDSCDQYEKENEALRHKMDKMGISSEEIVSTSGLSAEQKQMRKEVLSLKKLVEQLEEEKLELKMKLHKQKRLSVQSQETPKSDSNKTQDQDGSMKNQIKSLVEENEALRRGMHEILDSLNTRKEEKTKGCL</sequence>
<dbReference type="AlphaFoldDB" id="A0A8J6HWB3"/>
<feature type="compositionally biased region" description="Basic and acidic residues" evidence="8">
    <location>
        <begin position="537"/>
        <end position="546"/>
    </location>
</feature>
<evidence type="ECO:0000256" key="1">
    <source>
        <dbReference type="ARBA" id="ARBA00004120"/>
    </source>
</evidence>
<keyword evidence="4" id="KW-0970">Cilium biogenesis/degradation</keyword>
<protein>
    <submittedName>
        <fullName evidence="9">Uncharacterized protein</fullName>
    </submittedName>
</protein>